<dbReference type="Pfam" id="PF13539">
    <property type="entry name" value="Peptidase_M15_4"/>
    <property type="match status" value="1"/>
</dbReference>
<proteinExistence type="predicted"/>
<name>A0A0H3BKX0_TREPS</name>
<dbReference type="GO" id="GO:0008233">
    <property type="term" value="F:peptidase activity"/>
    <property type="evidence" value="ECO:0007669"/>
    <property type="project" value="InterPro"/>
</dbReference>
<protein>
    <recommendedName>
        <fullName evidence="2">Peptidase M15C domain-containing protein</fullName>
    </recommendedName>
</protein>
<dbReference type="Proteomes" id="UP000001202">
    <property type="component" value="Chromosome"/>
</dbReference>
<dbReference type="PATRIC" id="fig|455434.6.peg.588"/>
<feature type="signal peptide" evidence="1">
    <location>
        <begin position="1"/>
        <end position="20"/>
    </location>
</feature>
<dbReference type="GeneID" id="93876360"/>
<dbReference type="Gene3D" id="3.30.1380.10">
    <property type="match status" value="1"/>
</dbReference>
<organism evidence="3 4">
    <name type="scientific">Treponema pallidum subsp. pallidum (strain SS14)</name>
    <dbReference type="NCBI Taxonomy" id="455434"/>
    <lineage>
        <taxon>Bacteria</taxon>
        <taxon>Pseudomonadati</taxon>
        <taxon>Spirochaetota</taxon>
        <taxon>Spirochaetia</taxon>
        <taxon>Spirochaetales</taxon>
        <taxon>Treponemataceae</taxon>
        <taxon>Treponema</taxon>
    </lineage>
</organism>
<evidence type="ECO:0000256" key="1">
    <source>
        <dbReference type="SAM" id="SignalP"/>
    </source>
</evidence>
<accession>A0A0H3BKX0</accession>
<sequence>MVFRRTVALALLLRTLPCAAHFGNRDRTFYDLNNAPLALRAIQDAYPHLNAVIAYDPREQDWLIRSDGRTLYWAEGRLLPREHRDQAHDWRPIIDYVYAREVLDPAHLFPEEIHALRPKTLAIKRSATKPYHDAFFTWLYGPATRSEINARLARDYTFLGKPVYVHKALITRLNAVQEKILTAAKTHAHVQKFIEDLLRVDGFNWREISDSRQKSNHSWGIALDLMPKNWQRHTMYWNWEAAHNEDWMHIPIKKRWAPPAEIISLFESEGFIWGGHWMLWDTMHFEYRPELLAVRKILAEGNRYDFQEQNIVVHADDFPAQYFSPKEVFGTDEKEHITYAESCVRATHASVKELVRARTLVARFSPMRRLHVYAPPESIHNSIDTALLRMTAQLKKNYTNAKIRNNSRLLSKKHAQTRASRRSADVYTVSCRHAQAIALQYPHALSWQSKERSDALWIALFSVRQEAARRSVCTPSSKEQCMTHALSSCVDLARTHILLP</sequence>
<feature type="domain" description="Peptidase M15C" evidence="2">
    <location>
        <begin position="211"/>
        <end position="287"/>
    </location>
</feature>
<keyword evidence="1" id="KW-0732">Signal</keyword>
<dbReference type="AlphaFoldDB" id="A0A0H3BKX0"/>
<dbReference type="RefSeq" id="WP_010882038.1">
    <property type="nucleotide sequence ID" value="NC_010741.1"/>
</dbReference>
<evidence type="ECO:0000313" key="4">
    <source>
        <dbReference type="Proteomes" id="UP000001202"/>
    </source>
</evidence>
<gene>
    <name evidence="3" type="ordered locus">TPASS_0592</name>
</gene>
<dbReference type="InterPro" id="IPR039561">
    <property type="entry name" value="Peptidase_M15C"/>
</dbReference>
<dbReference type="InterPro" id="IPR009045">
    <property type="entry name" value="Zn_M74/Hedgehog-like"/>
</dbReference>
<dbReference type="KEGG" id="tpp:TPASS_0592"/>
<reference evidence="3 4" key="1">
    <citation type="journal article" date="2008" name="BMC Microbiol.">
        <title>Complete genome sequence of Treponema pallidum ssp. pallidum strain SS14 determined with oligonucleotide arrays.</title>
        <authorList>
            <person name="Matejkova P."/>
            <person name="Strouhal M."/>
            <person name="Smajs D."/>
            <person name="Norris S.J."/>
            <person name="Palzkill T."/>
            <person name="Petrosino J.F."/>
            <person name="Sodergren E."/>
            <person name="Norton J.E."/>
            <person name="Singh J."/>
            <person name="Richmond T.A."/>
            <person name="Molla M.N."/>
            <person name="Albert T.J."/>
            <person name="Weinstock G.M."/>
        </authorList>
    </citation>
    <scope>NUCLEOTIDE SEQUENCE [LARGE SCALE GENOMIC DNA]</scope>
    <source>
        <strain evidence="3 4">SS14</strain>
    </source>
</reference>
<evidence type="ECO:0000259" key="2">
    <source>
        <dbReference type="Pfam" id="PF13539"/>
    </source>
</evidence>
<evidence type="ECO:0000313" key="3">
    <source>
        <dbReference type="EMBL" id="ACD71012.1"/>
    </source>
</evidence>
<dbReference type="EMBL" id="CP000805">
    <property type="protein sequence ID" value="ACD71012.1"/>
    <property type="molecule type" value="Genomic_DNA"/>
</dbReference>
<feature type="chain" id="PRO_5002605149" description="Peptidase M15C domain-containing protein" evidence="1">
    <location>
        <begin position="21"/>
        <end position="500"/>
    </location>
</feature>
<dbReference type="SUPFAM" id="SSF55166">
    <property type="entry name" value="Hedgehog/DD-peptidase"/>
    <property type="match status" value="1"/>
</dbReference>